<reference evidence="3 4" key="1">
    <citation type="submission" date="2024-09" db="EMBL/GenBank/DDBJ databases">
        <authorList>
            <person name="Sun Q."/>
            <person name="Mori K."/>
        </authorList>
    </citation>
    <scope>NUCLEOTIDE SEQUENCE [LARGE SCALE GENOMIC DNA]</scope>
    <source>
        <strain evidence="3 4">TBRC 1432</strain>
    </source>
</reference>
<name>A0ABV6MRW2_9PSEU</name>
<comment type="caution">
    <text evidence="3">The sequence shown here is derived from an EMBL/GenBank/DDBJ whole genome shotgun (WGS) entry which is preliminary data.</text>
</comment>
<dbReference type="Pfam" id="PF03551">
    <property type="entry name" value="PadR"/>
    <property type="match status" value="1"/>
</dbReference>
<dbReference type="InterPro" id="IPR036390">
    <property type="entry name" value="WH_DNA-bd_sf"/>
</dbReference>
<gene>
    <name evidence="3" type="ORF">ACFFH7_15470</name>
</gene>
<feature type="region of interest" description="Disordered" evidence="1">
    <location>
        <begin position="172"/>
        <end position="196"/>
    </location>
</feature>
<dbReference type="EMBL" id="JBHLUD010000004">
    <property type="protein sequence ID" value="MFC0542897.1"/>
    <property type="molecule type" value="Genomic_DNA"/>
</dbReference>
<organism evidence="3 4">
    <name type="scientific">Kutzneria chonburiensis</name>
    <dbReference type="NCBI Taxonomy" id="1483604"/>
    <lineage>
        <taxon>Bacteria</taxon>
        <taxon>Bacillati</taxon>
        <taxon>Actinomycetota</taxon>
        <taxon>Actinomycetes</taxon>
        <taxon>Pseudonocardiales</taxon>
        <taxon>Pseudonocardiaceae</taxon>
        <taxon>Kutzneria</taxon>
    </lineage>
</organism>
<keyword evidence="4" id="KW-1185">Reference proteome</keyword>
<evidence type="ECO:0000256" key="1">
    <source>
        <dbReference type="SAM" id="MobiDB-lite"/>
    </source>
</evidence>
<dbReference type="InterPro" id="IPR036388">
    <property type="entry name" value="WH-like_DNA-bd_sf"/>
</dbReference>
<dbReference type="Proteomes" id="UP001589810">
    <property type="component" value="Unassembled WGS sequence"/>
</dbReference>
<dbReference type="PANTHER" id="PTHR43252:SF2">
    <property type="entry name" value="TRANSCRIPTION REGULATOR, PADR-LIKE FAMILY"/>
    <property type="match status" value="1"/>
</dbReference>
<evidence type="ECO:0000259" key="2">
    <source>
        <dbReference type="Pfam" id="PF03551"/>
    </source>
</evidence>
<evidence type="ECO:0000313" key="3">
    <source>
        <dbReference type="EMBL" id="MFC0542897.1"/>
    </source>
</evidence>
<dbReference type="InterPro" id="IPR005149">
    <property type="entry name" value="Tscrpt_reg_PadR_N"/>
</dbReference>
<dbReference type="Gene3D" id="1.10.10.10">
    <property type="entry name" value="Winged helix-like DNA-binding domain superfamily/Winged helix DNA-binding domain"/>
    <property type="match status" value="1"/>
</dbReference>
<dbReference type="RefSeq" id="WP_379794040.1">
    <property type="nucleotide sequence ID" value="NZ_JBHLUD010000004.1"/>
</dbReference>
<accession>A0ABV6MRW2</accession>
<dbReference type="PANTHER" id="PTHR43252">
    <property type="entry name" value="TRANSCRIPTIONAL REGULATOR YQJI"/>
    <property type="match status" value="1"/>
</dbReference>
<dbReference type="SUPFAM" id="SSF46785">
    <property type="entry name" value="Winged helix' DNA-binding domain"/>
    <property type="match status" value="1"/>
</dbReference>
<feature type="domain" description="Transcription regulator PadR N-terminal" evidence="2">
    <location>
        <begin position="13"/>
        <end position="87"/>
    </location>
</feature>
<proteinExistence type="predicted"/>
<protein>
    <submittedName>
        <fullName evidence="3">PadR family transcriptional regulator</fullName>
    </submittedName>
</protein>
<evidence type="ECO:0000313" key="4">
    <source>
        <dbReference type="Proteomes" id="UP001589810"/>
    </source>
</evidence>
<sequence length="196" mass="21552">MARRHSNTLAAAVLAVLWEGPTHPYAVQRTLRERGLDRSIKISRGTVYLLFGQLTKDGHVAAVATGRTANRPTHTVFTLTEPGRAQLLDWAKELLSVPSTEHGAFPTGLRLLPVLPPAEAATLLRARCAALAAEISTVRAAPSHPLVDEYRRAQLELEQDFVDRLIARIEHQPADSGRRHTRTAAARGRSHQLEES</sequence>